<gene>
    <name evidence="1" type="ORF">Din_044012</name>
</gene>
<reference evidence="1" key="1">
    <citation type="submission" date="2019-08" db="EMBL/GenBank/DDBJ databases">
        <title>Reference gene set and small RNA set construction with multiple tissues from Davidia involucrata Baill.</title>
        <authorList>
            <person name="Yang H."/>
            <person name="Zhou C."/>
            <person name="Li G."/>
            <person name="Wang J."/>
            <person name="Gao P."/>
            <person name="Wang M."/>
            <person name="Wang R."/>
            <person name="Zhao Y."/>
        </authorList>
    </citation>
    <scope>NUCLEOTIDE SEQUENCE</scope>
    <source>
        <tissue evidence="1">Mixed with DoveR01_LX</tissue>
    </source>
</reference>
<sequence>MLLVAGRAKQLVMSSRGEAFLHGSTRGSLLGFESSSSILDVVGGPSSSTTCSKELRRIGKIQMVWEESVSLWAHEESSEYQRGRVKLQWSSFLCIWVIFSEFYLQFL</sequence>
<dbReference type="EMBL" id="GHES01044012">
    <property type="protein sequence ID" value="MPA74571.1"/>
    <property type="molecule type" value="Transcribed_RNA"/>
</dbReference>
<evidence type="ECO:0000313" key="1">
    <source>
        <dbReference type="EMBL" id="MPA74571.1"/>
    </source>
</evidence>
<dbReference type="AlphaFoldDB" id="A0A5B7C2X8"/>
<organism evidence="1">
    <name type="scientific">Davidia involucrata</name>
    <name type="common">Dove tree</name>
    <dbReference type="NCBI Taxonomy" id="16924"/>
    <lineage>
        <taxon>Eukaryota</taxon>
        <taxon>Viridiplantae</taxon>
        <taxon>Streptophyta</taxon>
        <taxon>Embryophyta</taxon>
        <taxon>Tracheophyta</taxon>
        <taxon>Spermatophyta</taxon>
        <taxon>Magnoliopsida</taxon>
        <taxon>eudicotyledons</taxon>
        <taxon>Gunneridae</taxon>
        <taxon>Pentapetalae</taxon>
        <taxon>asterids</taxon>
        <taxon>Cornales</taxon>
        <taxon>Nyssaceae</taxon>
        <taxon>Davidia</taxon>
    </lineage>
</organism>
<accession>A0A5B7C2X8</accession>
<proteinExistence type="predicted"/>
<protein>
    <submittedName>
        <fullName evidence="1">Uncharacterized protein</fullName>
    </submittedName>
</protein>
<name>A0A5B7C2X8_DAVIN</name>